<dbReference type="AlphaFoldDB" id="A0A4W3HLA1"/>
<dbReference type="GO" id="GO:0001817">
    <property type="term" value="P:regulation of cytokine production"/>
    <property type="evidence" value="ECO:0007669"/>
    <property type="project" value="TreeGrafter"/>
</dbReference>
<reference evidence="12" key="4">
    <citation type="submission" date="2025-08" db="UniProtKB">
        <authorList>
            <consortium name="Ensembl"/>
        </authorList>
    </citation>
    <scope>IDENTIFICATION</scope>
</reference>
<evidence type="ECO:0000256" key="3">
    <source>
        <dbReference type="ARBA" id="ARBA00022729"/>
    </source>
</evidence>
<organism evidence="12 13">
    <name type="scientific">Callorhinchus milii</name>
    <name type="common">Ghost shark</name>
    <dbReference type="NCBI Taxonomy" id="7868"/>
    <lineage>
        <taxon>Eukaryota</taxon>
        <taxon>Metazoa</taxon>
        <taxon>Chordata</taxon>
        <taxon>Craniata</taxon>
        <taxon>Vertebrata</taxon>
        <taxon>Chondrichthyes</taxon>
        <taxon>Holocephali</taxon>
        <taxon>Chimaeriformes</taxon>
        <taxon>Callorhinchidae</taxon>
        <taxon>Callorhinchus</taxon>
    </lineage>
</organism>
<dbReference type="FunFam" id="2.60.40.10:FF:000142">
    <property type="entry name" value="V-set domain-containing T-cell activation inhibitor 1"/>
    <property type="match status" value="1"/>
</dbReference>
<keyword evidence="6" id="KW-1015">Disulfide bond</keyword>
<dbReference type="InterPro" id="IPR013783">
    <property type="entry name" value="Ig-like_fold"/>
</dbReference>
<dbReference type="GO" id="GO:0009897">
    <property type="term" value="C:external side of plasma membrane"/>
    <property type="evidence" value="ECO:0007669"/>
    <property type="project" value="TreeGrafter"/>
</dbReference>
<keyword evidence="5 10" id="KW-0472">Membrane</keyword>
<proteinExistence type="inferred from homology"/>
<dbReference type="PANTHER" id="PTHR24100">
    <property type="entry name" value="BUTYROPHILIN"/>
    <property type="match status" value="1"/>
</dbReference>
<evidence type="ECO:0000313" key="13">
    <source>
        <dbReference type="Proteomes" id="UP000314986"/>
    </source>
</evidence>
<evidence type="ECO:0000256" key="4">
    <source>
        <dbReference type="ARBA" id="ARBA00022989"/>
    </source>
</evidence>
<keyword evidence="8" id="KW-0393">Immunoglobulin domain</keyword>
<dbReference type="PROSITE" id="PS50835">
    <property type="entry name" value="IG_LIKE"/>
    <property type="match status" value="1"/>
</dbReference>
<dbReference type="InterPro" id="IPR050504">
    <property type="entry name" value="IgSF_BTN/MOG"/>
</dbReference>
<reference evidence="13" key="3">
    <citation type="journal article" date="2014" name="Nature">
        <title>Elephant shark genome provides unique insights into gnathostome evolution.</title>
        <authorList>
            <consortium name="International Elephant Shark Genome Sequencing Consortium"/>
            <person name="Venkatesh B."/>
            <person name="Lee A.P."/>
            <person name="Ravi V."/>
            <person name="Maurya A.K."/>
            <person name="Lian M.M."/>
            <person name="Swann J.B."/>
            <person name="Ohta Y."/>
            <person name="Flajnik M.F."/>
            <person name="Sutoh Y."/>
            <person name="Kasahara M."/>
            <person name="Hoon S."/>
            <person name="Gangu V."/>
            <person name="Roy S.W."/>
            <person name="Irimia M."/>
            <person name="Korzh V."/>
            <person name="Kondrychyn I."/>
            <person name="Lim Z.W."/>
            <person name="Tay B.H."/>
            <person name="Tohari S."/>
            <person name="Kong K.W."/>
            <person name="Ho S."/>
            <person name="Lorente-Galdos B."/>
            <person name="Quilez J."/>
            <person name="Marques-Bonet T."/>
            <person name="Raney B.J."/>
            <person name="Ingham P.W."/>
            <person name="Tay A."/>
            <person name="Hillier L.W."/>
            <person name="Minx P."/>
            <person name="Boehm T."/>
            <person name="Wilson R.K."/>
            <person name="Brenner S."/>
            <person name="Warren W.C."/>
        </authorList>
    </citation>
    <scope>NUCLEOTIDE SEQUENCE [LARGE SCALE GENOMIC DNA]</scope>
</reference>
<evidence type="ECO:0000259" key="11">
    <source>
        <dbReference type="PROSITE" id="PS50835"/>
    </source>
</evidence>
<keyword evidence="4 10" id="KW-1133">Transmembrane helix</keyword>
<evidence type="ECO:0000256" key="8">
    <source>
        <dbReference type="ARBA" id="ARBA00023319"/>
    </source>
</evidence>
<dbReference type="SUPFAM" id="SSF48726">
    <property type="entry name" value="Immunoglobulin"/>
    <property type="match status" value="2"/>
</dbReference>
<evidence type="ECO:0000256" key="1">
    <source>
        <dbReference type="ARBA" id="ARBA00004370"/>
    </source>
</evidence>
<dbReference type="Ensembl" id="ENSCMIT00000016414.1">
    <property type="protein sequence ID" value="ENSCMIP00000016085.1"/>
    <property type="gene ID" value="ENSCMIG00000007801.1"/>
</dbReference>
<dbReference type="Pfam" id="PF07686">
    <property type="entry name" value="V-set"/>
    <property type="match status" value="1"/>
</dbReference>
<dbReference type="GO" id="GO:0005102">
    <property type="term" value="F:signaling receptor binding"/>
    <property type="evidence" value="ECO:0007669"/>
    <property type="project" value="TreeGrafter"/>
</dbReference>
<evidence type="ECO:0000256" key="7">
    <source>
        <dbReference type="ARBA" id="ARBA00023180"/>
    </source>
</evidence>
<reference evidence="12" key="5">
    <citation type="submission" date="2025-09" db="UniProtKB">
        <authorList>
            <consortium name="Ensembl"/>
        </authorList>
    </citation>
    <scope>IDENTIFICATION</scope>
</reference>
<keyword evidence="13" id="KW-1185">Reference proteome</keyword>
<sequence>MTFCLYATRTLYVSSSFLISPLPFTLLTTLFFSTSSPVSSTFMTLPGSVLTFPIIFTFTSTEPWLPASPSTVFYHPTLSILYESPVYLYSEGRDHLGKQDEAYRHRTILFVEEFINGNVSLRLEDVRVSDNGEYTCLVSYARWHEEALIELKVIGLGSQPWIHVDGQHSDGVRLLCVSSGWFPAPEVLWFDDQGNNLTILSHWTVREDSKGLFFVKSQIEIIHSTNKIRCLIHSSENEQEGKLQISEIRRSSTMDMFEGNESSHYKLIPILK</sequence>
<dbReference type="GO" id="GO:1903037">
    <property type="term" value="P:regulation of leukocyte cell-cell adhesion"/>
    <property type="evidence" value="ECO:0007669"/>
    <property type="project" value="UniProtKB-ARBA"/>
</dbReference>
<dbReference type="Gene3D" id="2.60.40.10">
    <property type="entry name" value="Immunoglobulins"/>
    <property type="match status" value="2"/>
</dbReference>
<evidence type="ECO:0000256" key="5">
    <source>
        <dbReference type="ARBA" id="ARBA00023136"/>
    </source>
</evidence>
<evidence type="ECO:0000256" key="10">
    <source>
        <dbReference type="SAM" id="Phobius"/>
    </source>
</evidence>
<keyword evidence="3" id="KW-0732">Signal</keyword>
<dbReference type="FunFam" id="2.60.40.10:FF:000088">
    <property type="entry name" value="Butyrophilin subfamily 1 member A1"/>
    <property type="match status" value="1"/>
</dbReference>
<protein>
    <recommendedName>
        <fullName evidence="11">Ig-like domain-containing protein</fullName>
    </recommendedName>
</protein>
<dbReference type="GO" id="GO:0042110">
    <property type="term" value="P:T cell activation"/>
    <property type="evidence" value="ECO:0007669"/>
    <property type="project" value="UniProtKB-ARBA"/>
</dbReference>
<comment type="similarity">
    <text evidence="9">Belongs to the SKINT family.</text>
</comment>
<dbReference type="GO" id="GO:0050852">
    <property type="term" value="P:T cell receptor signaling pathway"/>
    <property type="evidence" value="ECO:0007669"/>
    <property type="project" value="TreeGrafter"/>
</dbReference>
<dbReference type="PANTHER" id="PTHR24100:SF130">
    <property type="entry name" value="BUTYROPHILIN-LIKE PROTEIN 9"/>
    <property type="match status" value="1"/>
</dbReference>
<dbReference type="Pfam" id="PF22705">
    <property type="entry name" value="C2-set_3"/>
    <property type="match status" value="1"/>
</dbReference>
<dbReference type="InterPro" id="IPR007110">
    <property type="entry name" value="Ig-like_dom"/>
</dbReference>
<evidence type="ECO:0000256" key="6">
    <source>
        <dbReference type="ARBA" id="ARBA00023157"/>
    </source>
</evidence>
<dbReference type="Proteomes" id="UP000314986">
    <property type="component" value="Unassembled WGS sequence"/>
</dbReference>
<evidence type="ECO:0000256" key="9">
    <source>
        <dbReference type="ARBA" id="ARBA00038221"/>
    </source>
</evidence>
<name>A0A4W3HLA1_CALMI</name>
<evidence type="ECO:0000256" key="2">
    <source>
        <dbReference type="ARBA" id="ARBA00022692"/>
    </source>
</evidence>
<feature type="domain" description="Ig-like" evidence="11">
    <location>
        <begin position="165"/>
        <end position="246"/>
    </location>
</feature>
<reference evidence="13" key="2">
    <citation type="journal article" date="2007" name="PLoS Biol.">
        <title>Survey sequencing and comparative analysis of the elephant shark (Callorhinchus milii) genome.</title>
        <authorList>
            <person name="Venkatesh B."/>
            <person name="Kirkness E.F."/>
            <person name="Loh Y.H."/>
            <person name="Halpern A.L."/>
            <person name="Lee A.P."/>
            <person name="Johnson J."/>
            <person name="Dandona N."/>
            <person name="Viswanathan L.D."/>
            <person name="Tay A."/>
            <person name="Venter J.C."/>
            <person name="Strausberg R.L."/>
            <person name="Brenner S."/>
        </authorList>
    </citation>
    <scope>NUCLEOTIDE SEQUENCE [LARGE SCALE GENOMIC DNA]</scope>
</reference>
<dbReference type="GO" id="GO:0050863">
    <property type="term" value="P:regulation of T cell activation"/>
    <property type="evidence" value="ECO:0007669"/>
    <property type="project" value="UniProtKB-ARBA"/>
</dbReference>
<keyword evidence="2 10" id="KW-0812">Transmembrane</keyword>
<feature type="transmembrane region" description="Helical" evidence="10">
    <location>
        <begin position="12"/>
        <end position="32"/>
    </location>
</feature>
<comment type="subcellular location">
    <subcellularLocation>
        <location evidence="1">Membrane</location>
    </subcellularLocation>
</comment>
<dbReference type="InterPro" id="IPR036179">
    <property type="entry name" value="Ig-like_dom_sf"/>
</dbReference>
<dbReference type="InterPro" id="IPR013106">
    <property type="entry name" value="Ig_V-set"/>
</dbReference>
<accession>A0A4W3HLA1</accession>
<dbReference type="InterPro" id="IPR053896">
    <property type="entry name" value="BTN3A2-like_Ig-C"/>
</dbReference>
<keyword evidence="7" id="KW-0325">Glycoprotein</keyword>
<dbReference type="GeneTree" id="ENSGT01120000271914"/>
<evidence type="ECO:0000313" key="12">
    <source>
        <dbReference type="Ensembl" id="ENSCMIP00000016085.1"/>
    </source>
</evidence>
<reference evidence="13" key="1">
    <citation type="journal article" date="2006" name="Science">
        <title>Ancient noncoding elements conserved in the human genome.</title>
        <authorList>
            <person name="Venkatesh B."/>
            <person name="Kirkness E.F."/>
            <person name="Loh Y.H."/>
            <person name="Halpern A.L."/>
            <person name="Lee A.P."/>
            <person name="Johnson J."/>
            <person name="Dandona N."/>
            <person name="Viswanathan L.D."/>
            <person name="Tay A."/>
            <person name="Venter J.C."/>
            <person name="Strausberg R.L."/>
            <person name="Brenner S."/>
        </authorList>
    </citation>
    <scope>NUCLEOTIDE SEQUENCE [LARGE SCALE GENOMIC DNA]</scope>
</reference>